<evidence type="ECO:0000313" key="4">
    <source>
        <dbReference type="EMBL" id="BDW92484.1"/>
    </source>
</evidence>
<sequence>MSRTTYIFSLLFAFTYTVYANPNTMVVQKAFKVMQVPSEHGSYVVSPEIPADGIVPSGTELTVTATATAGYSLDAIYYTFKGGPWGTLSVESFEPTMKITVDRDLDLGAVFVKNSLVENLNVTHDVVYARPGKKPLKYDVFSPKGAHKLPMVIIVHGGGWSANNEDIMRGLARELAKDDRYVVFSIDYRWINNLDGDTEANSMHQLIEDVFGAIVHIQEHATKYGGDPDRIAVTGDSAGGHLSASAAVLCSLIGDGGFGIADGVYQFAPTYIPKGKSMEEVRSRIMGAIKVAAPSYGLFSASDFKPFIRQEDQGYLDAISPVAHVPSSAHRAIPHFMVRGTEDGLVTKNVVHPYVQELKEQGQTVQNIEVKGAGHAFFDWKPDAQTRKTFERYGVPYAAKMKSFFDSVFYK</sequence>
<gene>
    <name evidence="4" type="ORF">MACH07_13160</name>
</gene>
<evidence type="ECO:0000256" key="1">
    <source>
        <dbReference type="ARBA" id="ARBA00022801"/>
    </source>
</evidence>
<evidence type="ECO:0000259" key="3">
    <source>
        <dbReference type="Pfam" id="PF20434"/>
    </source>
</evidence>
<evidence type="ECO:0000256" key="2">
    <source>
        <dbReference type="SAM" id="SignalP"/>
    </source>
</evidence>
<protein>
    <recommendedName>
        <fullName evidence="3">BD-FAE-like domain-containing protein</fullName>
    </recommendedName>
</protein>
<dbReference type="SUPFAM" id="SSF53474">
    <property type="entry name" value="alpha/beta-Hydrolases"/>
    <property type="match status" value="1"/>
</dbReference>
<evidence type="ECO:0000313" key="5">
    <source>
        <dbReference type="Proteomes" id="UP001330184"/>
    </source>
</evidence>
<keyword evidence="5" id="KW-1185">Reference proteome</keyword>
<dbReference type="InterPro" id="IPR050300">
    <property type="entry name" value="GDXG_lipolytic_enzyme"/>
</dbReference>
<proteinExistence type="predicted"/>
<organism evidence="4 5">
    <name type="scientific">Flagellimonas marinaquae</name>
    <dbReference type="NCBI Taxonomy" id="254955"/>
    <lineage>
        <taxon>Bacteria</taxon>
        <taxon>Pseudomonadati</taxon>
        <taxon>Bacteroidota</taxon>
        <taxon>Flavobacteriia</taxon>
        <taxon>Flavobacteriales</taxon>
        <taxon>Flavobacteriaceae</taxon>
        <taxon>Flagellimonas</taxon>
    </lineage>
</organism>
<name>A0AA48H8U3_9FLAO</name>
<feature type="domain" description="BD-FAE-like" evidence="3">
    <location>
        <begin position="139"/>
        <end position="248"/>
    </location>
</feature>
<feature type="chain" id="PRO_5041443549" description="BD-FAE-like domain-containing protein" evidence="2">
    <location>
        <begin position="21"/>
        <end position="411"/>
    </location>
</feature>
<reference evidence="4 5" key="1">
    <citation type="submission" date="2023-01" db="EMBL/GenBank/DDBJ databases">
        <title>Complete genome sequence of Muricauda aquimarina strain IFOP_LL357.</title>
        <authorList>
            <person name="Gajardo G."/>
            <person name="Ueki S."/>
            <person name="Maruyama F."/>
        </authorList>
    </citation>
    <scope>NUCLEOTIDE SEQUENCE [LARGE SCALE GENOMIC DNA]</scope>
    <source>
        <strain evidence="4 5">IFOP_LL357</strain>
    </source>
</reference>
<dbReference type="EMBL" id="AP027268">
    <property type="protein sequence ID" value="BDW92484.1"/>
    <property type="molecule type" value="Genomic_DNA"/>
</dbReference>
<feature type="signal peptide" evidence="2">
    <location>
        <begin position="1"/>
        <end position="20"/>
    </location>
</feature>
<dbReference type="InterPro" id="IPR049492">
    <property type="entry name" value="BD-FAE-like_dom"/>
</dbReference>
<dbReference type="InterPro" id="IPR029058">
    <property type="entry name" value="AB_hydrolase_fold"/>
</dbReference>
<keyword evidence="1" id="KW-0378">Hydrolase</keyword>
<dbReference type="Proteomes" id="UP001330184">
    <property type="component" value="Chromosome"/>
</dbReference>
<accession>A0AA48H8U3</accession>
<dbReference type="GO" id="GO:0016787">
    <property type="term" value="F:hydrolase activity"/>
    <property type="evidence" value="ECO:0007669"/>
    <property type="project" value="UniProtKB-KW"/>
</dbReference>
<dbReference type="RefSeq" id="WP_338197631.1">
    <property type="nucleotide sequence ID" value="NZ_AP027268.1"/>
</dbReference>
<dbReference type="Pfam" id="PF20434">
    <property type="entry name" value="BD-FAE"/>
    <property type="match status" value="1"/>
</dbReference>
<dbReference type="AlphaFoldDB" id="A0AA48H8U3"/>
<dbReference type="Gene3D" id="3.40.50.1820">
    <property type="entry name" value="alpha/beta hydrolase"/>
    <property type="match status" value="1"/>
</dbReference>
<keyword evidence="2" id="KW-0732">Signal</keyword>
<dbReference type="PANTHER" id="PTHR48081">
    <property type="entry name" value="AB HYDROLASE SUPERFAMILY PROTEIN C4A8.06C"/>
    <property type="match status" value="1"/>
</dbReference>